<dbReference type="AlphaFoldDB" id="A0A6A6QX39"/>
<evidence type="ECO:0000313" key="3">
    <source>
        <dbReference type="Proteomes" id="UP000799750"/>
    </source>
</evidence>
<sequence length="354" mass="37943">MSVTPAVCRSHASRLSPRSLSLLRCLLSSSLAITVLLVPSLAPRTSVMLPFQFQTVYIRRPPKRRGRRPIRLDALSHPVSVAPCRRTAFCATSAILTSGERFMPFSLRAARPPLSLCALRNGVNTRNKSQAAPTQHSPSLPACPSAPAALAEGSLSGPRCIASSFSLVPKSAWLRPRRRRLGAGHSPDDDDASQLSWAAQSSRYACGRCSDATTANGGPTAQDDEAGVAHESRGGGVLRVVGSIRNTGTRWRSQAQRANLHRREAWGALPPFALSRTLFRCGSLGTYESLISVGENFSLPVSQVTVFMPSLYRNSALVECRLVQQALPLAGKDSAVSCCEKGPLRAAGSAYARR</sequence>
<dbReference type="EMBL" id="MU004188">
    <property type="protein sequence ID" value="KAF2496233.1"/>
    <property type="molecule type" value="Genomic_DNA"/>
</dbReference>
<keyword evidence="3" id="KW-1185">Reference proteome</keyword>
<keyword evidence="1" id="KW-1133">Transmembrane helix</keyword>
<organism evidence="2 3">
    <name type="scientific">Lophium mytilinum</name>
    <dbReference type="NCBI Taxonomy" id="390894"/>
    <lineage>
        <taxon>Eukaryota</taxon>
        <taxon>Fungi</taxon>
        <taxon>Dikarya</taxon>
        <taxon>Ascomycota</taxon>
        <taxon>Pezizomycotina</taxon>
        <taxon>Dothideomycetes</taxon>
        <taxon>Pleosporomycetidae</taxon>
        <taxon>Mytilinidiales</taxon>
        <taxon>Mytilinidiaceae</taxon>
        <taxon>Lophium</taxon>
    </lineage>
</organism>
<reference evidence="2" key="1">
    <citation type="journal article" date="2020" name="Stud. Mycol.">
        <title>101 Dothideomycetes genomes: a test case for predicting lifestyles and emergence of pathogens.</title>
        <authorList>
            <person name="Haridas S."/>
            <person name="Albert R."/>
            <person name="Binder M."/>
            <person name="Bloem J."/>
            <person name="Labutti K."/>
            <person name="Salamov A."/>
            <person name="Andreopoulos B."/>
            <person name="Baker S."/>
            <person name="Barry K."/>
            <person name="Bills G."/>
            <person name="Bluhm B."/>
            <person name="Cannon C."/>
            <person name="Castanera R."/>
            <person name="Culley D."/>
            <person name="Daum C."/>
            <person name="Ezra D."/>
            <person name="Gonzalez J."/>
            <person name="Henrissat B."/>
            <person name="Kuo A."/>
            <person name="Liang C."/>
            <person name="Lipzen A."/>
            <person name="Lutzoni F."/>
            <person name="Magnuson J."/>
            <person name="Mondo S."/>
            <person name="Nolan M."/>
            <person name="Ohm R."/>
            <person name="Pangilinan J."/>
            <person name="Park H.-J."/>
            <person name="Ramirez L."/>
            <person name="Alfaro M."/>
            <person name="Sun H."/>
            <person name="Tritt A."/>
            <person name="Yoshinaga Y."/>
            <person name="Zwiers L.-H."/>
            <person name="Turgeon B."/>
            <person name="Goodwin S."/>
            <person name="Spatafora J."/>
            <person name="Crous P."/>
            <person name="Grigoriev I."/>
        </authorList>
    </citation>
    <scope>NUCLEOTIDE SEQUENCE</scope>
    <source>
        <strain evidence="2">CBS 269.34</strain>
    </source>
</reference>
<gene>
    <name evidence="2" type="ORF">BU16DRAFT_538804</name>
</gene>
<feature type="transmembrane region" description="Helical" evidence="1">
    <location>
        <begin position="21"/>
        <end position="42"/>
    </location>
</feature>
<name>A0A6A6QX39_9PEZI</name>
<dbReference type="Proteomes" id="UP000799750">
    <property type="component" value="Unassembled WGS sequence"/>
</dbReference>
<protein>
    <submittedName>
        <fullName evidence="2">Uncharacterized protein</fullName>
    </submittedName>
</protein>
<evidence type="ECO:0000313" key="2">
    <source>
        <dbReference type="EMBL" id="KAF2496233.1"/>
    </source>
</evidence>
<keyword evidence="1" id="KW-0472">Membrane</keyword>
<evidence type="ECO:0000256" key="1">
    <source>
        <dbReference type="SAM" id="Phobius"/>
    </source>
</evidence>
<keyword evidence="1" id="KW-0812">Transmembrane</keyword>
<proteinExistence type="predicted"/>
<accession>A0A6A6QX39</accession>